<evidence type="ECO:0000256" key="7">
    <source>
        <dbReference type="ARBA" id="ARBA00023014"/>
    </source>
</evidence>
<dbReference type="PROSITE" id="PS51918">
    <property type="entry name" value="RADICAL_SAM"/>
    <property type="match status" value="1"/>
</dbReference>
<keyword evidence="4 9" id="KW-0949">S-adenosyl-L-methionine</keyword>
<dbReference type="SUPFAM" id="SSF102114">
    <property type="entry name" value="Radical SAM enzymes"/>
    <property type="match status" value="1"/>
</dbReference>
<organism evidence="11 12">
    <name type="scientific">Sporofaciens musculi</name>
    <dbReference type="NCBI Taxonomy" id="2681861"/>
    <lineage>
        <taxon>Bacteria</taxon>
        <taxon>Bacillati</taxon>
        <taxon>Bacillota</taxon>
        <taxon>Clostridia</taxon>
        <taxon>Lachnospirales</taxon>
        <taxon>Lachnospiraceae</taxon>
        <taxon>Sporofaciens</taxon>
    </lineage>
</organism>
<dbReference type="Pfam" id="PF06969">
    <property type="entry name" value="HemN_C"/>
    <property type="match status" value="1"/>
</dbReference>
<dbReference type="SFLD" id="SFLDF00288">
    <property type="entry name" value="HemN-like__clustered_with_nucl"/>
    <property type="match status" value="1"/>
</dbReference>
<reference evidence="11 12" key="1">
    <citation type="submission" date="2019-12" db="EMBL/GenBank/DDBJ databases">
        <title>Sporaefaciens musculi gen. nov., sp. nov., a novel bacterium isolated from the caecum of an obese mouse.</title>
        <authorList>
            <person name="Rasmussen T.S."/>
            <person name="Streidl T."/>
            <person name="Hitch T.C.A."/>
            <person name="Wortmann E."/>
            <person name="Deptula P."/>
            <person name="Hansen M."/>
            <person name="Nielsen D.S."/>
            <person name="Clavel T."/>
            <person name="Vogensen F.K."/>
        </authorList>
    </citation>
    <scope>NUCLEOTIDE SEQUENCE [LARGE SCALE GENOMIC DNA]</scope>
    <source>
        <strain evidence="11 12">WCA-9-b2</strain>
    </source>
</reference>
<feature type="domain" description="Radical SAM core" evidence="10">
    <location>
        <begin position="2"/>
        <end position="241"/>
    </location>
</feature>
<dbReference type="GO" id="GO:0006779">
    <property type="term" value="P:porphyrin-containing compound biosynthetic process"/>
    <property type="evidence" value="ECO:0007669"/>
    <property type="project" value="InterPro"/>
</dbReference>
<evidence type="ECO:0000256" key="2">
    <source>
        <dbReference type="ARBA" id="ARBA00017228"/>
    </source>
</evidence>
<keyword evidence="9" id="KW-0004">4Fe-4S</keyword>
<gene>
    <name evidence="11" type="ORF">GN277_18670</name>
</gene>
<sequence>MGNEKKELELYIHVPFCIKKCQYCDFLSAPSSKGERQEYAESLCRQIRTYGELAKAYHVVSIFVGGGTPSILDKEQLLGIFDAVRDTFTVDGDAEITIEVNPGTVTEEKLKAYLKAGINRLSIGLQSAKNEELQLLGRIHTYEEFLSTYGLAREMGFGNINVDLMSAIPRQTVEGWERTLKKVLGLRPEHISAYSLIIEEGTPFFERYGKGGHVDELPSEEEERRMYWRTAKLLKDYGYCRYEISNYALPGYECRHNLGYWNRTEYLGIGTGAASLMDNRRWNYGEEPVGLSVREQMEEFMFLGLRKMEGVSKAKFEESFGRGMEEVYGKVLGKMYTMGLMEGEGEFVRLTERGIDVSNGVMCEFLL</sequence>
<dbReference type="InterPro" id="IPR010723">
    <property type="entry name" value="HemN_C"/>
</dbReference>
<dbReference type="SFLD" id="SFLDG01065">
    <property type="entry name" value="anaerobic_coproporphyrinogen-I"/>
    <property type="match status" value="1"/>
</dbReference>
<dbReference type="RefSeq" id="WP_159752570.1">
    <property type="nucleotide sequence ID" value="NZ_WUQX01000001.1"/>
</dbReference>
<dbReference type="PANTHER" id="PTHR13932:SF5">
    <property type="entry name" value="RADICAL S-ADENOSYL METHIONINE DOMAIN-CONTAINING PROTEIN 1, MITOCHONDRIAL"/>
    <property type="match status" value="1"/>
</dbReference>
<comment type="caution">
    <text evidence="11">The sequence shown here is derived from an EMBL/GenBank/DDBJ whole genome shotgun (WGS) entry which is preliminary data.</text>
</comment>
<evidence type="ECO:0000256" key="3">
    <source>
        <dbReference type="ARBA" id="ARBA00022617"/>
    </source>
</evidence>
<name>A0A7X3MJ18_9FIRM</name>
<dbReference type="InterPro" id="IPR013785">
    <property type="entry name" value="Aldolase_TIM"/>
</dbReference>
<dbReference type="InterPro" id="IPR006638">
    <property type="entry name" value="Elp3/MiaA/NifB-like_rSAM"/>
</dbReference>
<dbReference type="InterPro" id="IPR004559">
    <property type="entry name" value="HemW-like"/>
</dbReference>
<dbReference type="GO" id="GO:0046872">
    <property type="term" value="F:metal ion binding"/>
    <property type="evidence" value="ECO:0007669"/>
    <property type="project" value="UniProtKB-UniRule"/>
</dbReference>
<dbReference type="SMART" id="SM00729">
    <property type="entry name" value="Elp3"/>
    <property type="match status" value="1"/>
</dbReference>
<evidence type="ECO:0000256" key="1">
    <source>
        <dbReference type="ARBA" id="ARBA00006100"/>
    </source>
</evidence>
<keyword evidence="3 9" id="KW-0349">Heme</keyword>
<evidence type="ECO:0000256" key="4">
    <source>
        <dbReference type="ARBA" id="ARBA00022691"/>
    </source>
</evidence>
<proteinExistence type="inferred from homology"/>
<keyword evidence="7 9" id="KW-0411">Iron-sulfur</keyword>
<keyword evidence="6 9" id="KW-0408">Iron</keyword>
<dbReference type="Proteomes" id="UP000460412">
    <property type="component" value="Unassembled WGS sequence"/>
</dbReference>
<protein>
    <recommendedName>
        <fullName evidence="2 9">Heme chaperone HemW</fullName>
    </recommendedName>
</protein>
<dbReference type="CDD" id="cd01335">
    <property type="entry name" value="Radical_SAM"/>
    <property type="match status" value="1"/>
</dbReference>
<evidence type="ECO:0000313" key="11">
    <source>
        <dbReference type="EMBL" id="MXP77328.1"/>
    </source>
</evidence>
<evidence type="ECO:0000256" key="8">
    <source>
        <dbReference type="ARBA" id="ARBA00023186"/>
    </source>
</evidence>
<evidence type="ECO:0000313" key="12">
    <source>
        <dbReference type="Proteomes" id="UP000460412"/>
    </source>
</evidence>
<dbReference type="InterPro" id="IPR007197">
    <property type="entry name" value="rSAM"/>
</dbReference>
<dbReference type="EMBL" id="WUQX01000001">
    <property type="protein sequence ID" value="MXP77328.1"/>
    <property type="molecule type" value="Genomic_DNA"/>
</dbReference>
<keyword evidence="5 9" id="KW-0479">Metal-binding</keyword>
<dbReference type="SFLD" id="SFLDF00562">
    <property type="entry name" value="HemN-like__clustered_with_heat"/>
    <property type="match status" value="1"/>
</dbReference>
<keyword evidence="8 9" id="KW-0143">Chaperone</keyword>
<comment type="function">
    <text evidence="9">Probably acts as a heme chaperone, transferring heme to an unknown acceptor. Binds one molecule of heme per monomer, possibly covalently. Binds 1 [4Fe-4S] cluster. The cluster is coordinated with 3 cysteines and an exchangeable S-adenosyl-L-methionine.</text>
</comment>
<dbReference type="SFLD" id="SFLDS00029">
    <property type="entry name" value="Radical_SAM"/>
    <property type="match status" value="1"/>
</dbReference>
<keyword evidence="9" id="KW-0963">Cytoplasm</keyword>
<keyword evidence="12" id="KW-1185">Reference proteome</keyword>
<comment type="similarity">
    <text evidence="1">Belongs to the anaerobic coproporphyrinogen-III oxidase family. HemW subfamily.</text>
</comment>
<dbReference type="InterPro" id="IPR034505">
    <property type="entry name" value="Coproporphyrinogen-III_oxidase"/>
</dbReference>
<dbReference type="InterPro" id="IPR058240">
    <property type="entry name" value="rSAM_sf"/>
</dbReference>
<evidence type="ECO:0000256" key="9">
    <source>
        <dbReference type="RuleBase" id="RU364116"/>
    </source>
</evidence>
<evidence type="ECO:0000256" key="5">
    <source>
        <dbReference type="ARBA" id="ARBA00022723"/>
    </source>
</evidence>
<dbReference type="NCBIfam" id="TIGR00539">
    <property type="entry name" value="hemN_rel"/>
    <property type="match status" value="1"/>
</dbReference>
<dbReference type="AlphaFoldDB" id="A0A7X3MJ18"/>
<comment type="subcellular location">
    <subcellularLocation>
        <location evidence="9">Cytoplasm</location>
    </subcellularLocation>
</comment>
<accession>A0A7X3MJ18</accession>
<dbReference type="GO" id="GO:0051539">
    <property type="term" value="F:4 iron, 4 sulfur cluster binding"/>
    <property type="evidence" value="ECO:0007669"/>
    <property type="project" value="UniProtKB-UniRule"/>
</dbReference>
<dbReference type="Gene3D" id="3.20.20.70">
    <property type="entry name" value="Aldolase class I"/>
    <property type="match status" value="1"/>
</dbReference>
<dbReference type="PANTHER" id="PTHR13932">
    <property type="entry name" value="COPROPORPHYRINIGEN III OXIDASE"/>
    <property type="match status" value="1"/>
</dbReference>
<dbReference type="Pfam" id="PF04055">
    <property type="entry name" value="Radical_SAM"/>
    <property type="match status" value="1"/>
</dbReference>
<evidence type="ECO:0000256" key="6">
    <source>
        <dbReference type="ARBA" id="ARBA00023004"/>
    </source>
</evidence>
<dbReference type="GO" id="GO:0005737">
    <property type="term" value="C:cytoplasm"/>
    <property type="evidence" value="ECO:0007669"/>
    <property type="project" value="UniProtKB-SubCell"/>
</dbReference>
<evidence type="ECO:0000259" key="10">
    <source>
        <dbReference type="PROSITE" id="PS51918"/>
    </source>
</evidence>
<dbReference type="GO" id="GO:0004109">
    <property type="term" value="F:coproporphyrinogen oxidase activity"/>
    <property type="evidence" value="ECO:0007669"/>
    <property type="project" value="InterPro"/>
</dbReference>